<dbReference type="Proteomes" id="UP000669179">
    <property type="component" value="Unassembled WGS sequence"/>
</dbReference>
<dbReference type="InterPro" id="IPR015943">
    <property type="entry name" value="WD40/YVTN_repeat-like_dom_sf"/>
</dbReference>
<evidence type="ECO:0000256" key="1">
    <source>
        <dbReference type="SAM" id="MobiDB-lite"/>
    </source>
</evidence>
<evidence type="ECO:0000313" key="3">
    <source>
        <dbReference type="Proteomes" id="UP000669179"/>
    </source>
</evidence>
<accession>A0A939PQF8</accession>
<dbReference type="AlphaFoldDB" id="A0A939PQF8"/>
<comment type="caution">
    <text evidence="2">The sequence shown here is derived from an EMBL/GenBank/DDBJ whole genome shotgun (WGS) entry which is preliminary data.</text>
</comment>
<keyword evidence="3" id="KW-1185">Reference proteome</keyword>
<dbReference type="CDD" id="cd15482">
    <property type="entry name" value="Sialidase_non-viral"/>
    <property type="match status" value="2"/>
</dbReference>
<feature type="compositionally biased region" description="Pro residues" evidence="1">
    <location>
        <begin position="248"/>
        <end position="260"/>
    </location>
</feature>
<dbReference type="EMBL" id="JAGEOJ010000025">
    <property type="protein sequence ID" value="MBO2454338.1"/>
    <property type="molecule type" value="Genomic_DNA"/>
</dbReference>
<gene>
    <name evidence="2" type="ORF">J4573_45135</name>
</gene>
<feature type="region of interest" description="Disordered" evidence="1">
    <location>
        <begin position="1108"/>
        <end position="1157"/>
    </location>
</feature>
<dbReference type="InterPro" id="IPR036278">
    <property type="entry name" value="Sialidase_sf"/>
</dbReference>
<protein>
    <submittedName>
        <fullName evidence="2">Uncharacterized protein</fullName>
    </submittedName>
</protein>
<feature type="compositionally biased region" description="Pro residues" evidence="1">
    <location>
        <begin position="168"/>
        <end position="203"/>
    </location>
</feature>
<feature type="compositionally biased region" description="Pro residues" evidence="1">
    <location>
        <begin position="212"/>
        <end position="221"/>
    </location>
</feature>
<dbReference type="Gene3D" id="2.130.10.10">
    <property type="entry name" value="YVTN repeat-like/Quinoprotein amine dehydrogenase"/>
    <property type="match status" value="1"/>
</dbReference>
<evidence type="ECO:0000313" key="2">
    <source>
        <dbReference type="EMBL" id="MBO2454338.1"/>
    </source>
</evidence>
<feature type="region of interest" description="Disordered" evidence="1">
    <location>
        <begin position="1"/>
        <end position="391"/>
    </location>
</feature>
<feature type="compositionally biased region" description="Pro residues" evidence="1">
    <location>
        <begin position="62"/>
        <end position="73"/>
    </location>
</feature>
<dbReference type="SUPFAM" id="SSF50939">
    <property type="entry name" value="Sialidases"/>
    <property type="match status" value="2"/>
</dbReference>
<reference evidence="2" key="1">
    <citation type="submission" date="2021-03" db="EMBL/GenBank/DDBJ databases">
        <authorList>
            <person name="Kanchanasin P."/>
            <person name="Saeng-In P."/>
            <person name="Phongsopitanun W."/>
            <person name="Yuki M."/>
            <person name="Kudo T."/>
            <person name="Ohkuma M."/>
            <person name="Tanasupawat S."/>
        </authorList>
    </citation>
    <scope>NUCLEOTIDE SEQUENCE</scope>
    <source>
        <strain evidence="2">GKU 128</strain>
    </source>
</reference>
<name>A0A939PQF8_9ACTN</name>
<dbReference type="RefSeq" id="WP_208262529.1">
    <property type="nucleotide sequence ID" value="NZ_JAGEOJ010000025.1"/>
</dbReference>
<organism evidence="2 3">
    <name type="scientific">Actinomadura barringtoniae</name>
    <dbReference type="NCBI Taxonomy" id="1427535"/>
    <lineage>
        <taxon>Bacteria</taxon>
        <taxon>Bacillati</taxon>
        <taxon>Actinomycetota</taxon>
        <taxon>Actinomycetes</taxon>
        <taxon>Streptosporangiales</taxon>
        <taxon>Thermomonosporaceae</taxon>
        <taxon>Actinomadura</taxon>
    </lineage>
</organism>
<feature type="compositionally biased region" description="Basic residues" evidence="1">
    <location>
        <begin position="376"/>
        <end position="391"/>
    </location>
</feature>
<proteinExistence type="predicted"/>
<sequence>MSPTSTPGDEPDDDRTEDDRTRADSFGQPSAPPPPPPQWLEDGQLPPGGHLLPEAPGASEAPPAPEPPKPGKPSKPSSSRDKTVTDIDINDSMRTQMIPPDASADAQTTMFTESPVPQEPAKGPAPDTTVTDVSAYMKSAGTSGGGSAPAQAEDEDDLSPPTRRQDVPPEPQRPAPPAAEPPTPPAPPAPAYEAPVGPPPSDPFPYGQEIPPAQPPAPEPFPYAQDFPGQQEPLSAPPPFPYAQELPGQPPAQNQPPGAEPFPYAQEIPGQHQAQPPAAEPFPYAQEIPGSNQQPPAAEPFPYAQEIPGSNQQPPAAEPFPYAQEIPGQPQNQPPAADPFPYAQQVPARDQTVADMPMQRPGTPPPVIDEPWRTTGKGKKNKTKRSGPKVGKKAVLGTVGGLAAAALVAGGGYFLLSGGDDDSDGGGGATLAGKTFAADPAAKGDGRDQQLTSAASVGSTVVAVGGESGLESARGIFLTSTDGGRTYKPAAVKSQDGSEADTAEVPQYVAGGQHGWVAIGSRAGGGAVWTSQDGREWVRQPDSAATAFGPGNRVTKLITTGSGFLAIGENSKKGDFSDSQPAAWLSSDGQRWDALIGSELSLPALKGKVSLVDAAAAGNLILVESSNTPDPKKKPDQTFRRVWRSDDGGRSWAPAKVPAPKGTRGLAIGGGKAGLLVIREVKDKSKTYGQAYTSTDGKSWAQGGKLDASGYRQALQIMADDNGYAAVVVRGRDVLVSRTQDGRTWTDAGSLGLQPGRNILSGTLAGDLSILVGQDGGADSDPMLSAWDSHGTAVPLDAAKIPGVVRPDHAVTSVAAQNGRAVAAGSSNGDAALWTSQDGSKWTRGTGSGTALSRPGTQRLLSVTGGKSGWTAVGYDNATPRRPVVLTSADGASWQAADAGAEFKPAKDAPLTTFATASGPAGYVIVGDDGLSATTWFSADLKSWERGKGVGSNALAALPNSNRWMRSVAGGSFGYAAVGGIRDPKASGAGGRPAVWTSSDGKSWTLQQPTLPQKFTEGSLDHIAAKGNVLVATGSGTGGSGSAPFAYASSDGGKTWREVTLPAPSGAAGLAVTSLTGTTKGFAATGTTGKPGSENVISWTSADGTSWAVDAPDGDGLSGPGDQRVNGQAALGDNLVGVGETTDQQDEQPTLWTRPVP</sequence>